<comment type="caution">
    <text evidence="8">The sequence shown here is derived from an EMBL/GenBank/DDBJ whole genome shotgun (WGS) entry which is preliminary data.</text>
</comment>
<dbReference type="InterPro" id="IPR000612">
    <property type="entry name" value="PMP3"/>
</dbReference>
<comment type="subcellular location">
    <subcellularLocation>
        <location evidence="1">Membrane</location>
    </subcellularLocation>
</comment>
<proteinExistence type="inferred from homology"/>
<evidence type="ECO:0000313" key="9">
    <source>
        <dbReference type="Proteomes" id="UP001390339"/>
    </source>
</evidence>
<dbReference type="PANTHER" id="PTHR21659:SF57">
    <property type="entry name" value="PLASMA MEMBRANE PROTEOLIPID 31"/>
    <property type="match status" value="1"/>
</dbReference>
<evidence type="ECO:0000256" key="3">
    <source>
        <dbReference type="ARBA" id="ARBA00022692"/>
    </source>
</evidence>
<organism evidence="8 9">
    <name type="scientific">Apiospora arundinis</name>
    <dbReference type="NCBI Taxonomy" id="335852"/>
    <lineage>
        <taxon>Eukaryota</taxon>
        <taxon>Fungi</taxon>
        <taxon>Dikarya</taxon>
        <taxon>Ascomycota</taxon>
        <taxon>Pezizomycotina</taxon>
        <taxon>Sordariomycetes</taxon>
        <taxon>Xylariomycetidae</taxon>
        <taxon>Amphisphaeriales</taxon>
        <taxon>Apiosporaceae</taxon>
        <taxon>Apiospora</taxon>
    </lineage>
</organism>
<accession>A0ABR2ITF2</accession>
<evidence type="ECO:0000256" key="1">
    <source>
        <dbReference type="ARBA" id="ARBA00004370"/>
    </source>
</evidence>
<feature type="transmembrane region" description="Helical" evidence="7">
    <location>
        <begin position="57"/>
        <end position="80"/>
    </location>
</feature>
<keyword evidence="3 7" id="KW-0812">Transmembrane</keyword>
<dbReference type="PANTHER" id="PTHR21659">
    <property type="entry name" value="HYDROPHOBIC PROTEIN RCI2 LOW TEMPERATURE AND SALT RESPONSIVE PROTEIN LTI6 -RELATED"/>
    <property type="match status" value="1"/>
</dbReference>
<comment type="similarity">
    <text evidence="2">Belongs to the UPF0057 (PMP3) family.</text>
</comment>
<keyword evidence="5 7" id="KW-0472">Membrane</keyword>
<evidence type="ECO:0000256" key="7">
    <source>
        <dbReference type="SAM" id="Phobius"/>
    </source>
</evidence>
<dbReference type="EMBL" id="JAPCWZ010000004">
    <property type="protein sequence ID" value="KAK8867879.1"/>
    <property type="molecule type" value="Genomic_DNA"/>
</dbReference>
<feature type="transmembrane region" description="Helical" evidence="7">
    <location>
        <begin position="92"/>
        <end position="113"/>
    </location>
</feature>
<sequence length="219" mass="23876">MNFGVNKERGLQLRLRLVSCSSPQNTLHTQTTSSHHYWSLQAHFVYFLRVNRHKKPLSTTMCSADCFLAILAILFPPLAVWVKRGLCSADSLINILLCLLGYLPGLLHAWYIITISPEESYDYQRVPHDSEGGRVTYVFVHGQPPNHGGPQRQQQIGQPKPQDQGVMNYGATATNNNSHHAAQGGSSSAAAGSSAAGGSHAPPTYAEAVKGDNKIQTQD</sequence>
<evidence type="ECO:0000256" key="4">
    <source>
        <dbReference type="ARBA" id="ARBA00022989"/>
    </source>
</evidence>
<gene>
    <name evidence="8" type="ORF">PGQ11_006457</name>
</gene>
<dbReference type="Proteomes" id="UP001390339">
    <property type="component" value="Unassembled WGS sequence"/>
</dbReference>
<reference evidence="8 9" key="1">
    <citation type="journal article" date="2024" name="IMA Fungus">
        <title>Apiospora arundinis, a panoply of carbohydrate-active enzymes and secondary metabolites.</title>
        <authorList>
            <person name="Sorensen T."/>
            <person name="Petersen C."/>
            <person name="Muurmann A.T."/>
            <person name="Christiansen J.V."/>
            <person name="Brundto M.L."/>
            <person name="Overgaard C.K."/>
            <person name="Boysen A.T."/>
            <person name="Wollenberg R.D."/>
            <person name="Larsen T.O."/>
            <person name="Sorensen J.L."/>
            <person name="Nielsen K.L."/>
            <person name="Sondergaard T.E."/>
        </authorList>
    </citation>
    <scope>NUCLEOTIDE SEQUENCE [LARGE SCALE GENOMIC DNA]</scope>
    <source>
        <strain evidence="8 9">AAU 773</strain>
    </source>
</reference>
<name>A0ABR2ITF2_9PEZI</name>
<evidence type="ECO:0000256" key="2">
    <source>
        <dbReference type="ARBA" id="ARBA00009530"/>
    </source>
</evidence>
<keyword evidence="9" id="KW-1185">Reference proteome</keyword>
<protein>
    <submittedName>
        <fullName evidence="8">Sna2 integral membrane</fullName>
    </submittedName>
</protein>
<evidence type="ECO:0000313" key="8">
    <source>
        <dbReference type="EMBL" id="KAK8867879.1"/>
    </source>
</evidence>
<dbReference type="PROSITE" id="PS01309">
    <property type="entry name" value="UPF0057"/>
    <property type="match status" value="1"/>
</dbReference>
<evidence type="ECO:0000256" key="5">
    <source>
        <dbReference type="ARBA" id="ARBA00023136"/>
    </source>
</evidence>
<evidence type="ECO:0000256" key="6">
    <source>
        <dbReference type="SAM" id="MobiDB-lite"/>
    </source>
</evidence>
<dbReference type="Pfam" id="PF01679">
    <property type="entry name" value="Pmp3"/>
    <property type="match status" value="1"/>
</dbReference>
<feature type="compositionally biased region" description="Low complexity" evidence="6">
    <location>
        <begin position="148"/>
        <end position="201"/>
    </location>
</feature>
<keyword evidence="4 7" id="KW-1133">Transmembrane helix</keyword>
<feature type="region of interest" description="Disordered" evidence="6">
    <location>
        <begin position="142"/>
        <end position="219"/>
    </location>
</feature>